<evidence type="ECO:0000256" key="3">
    <source>
        <dbReference type="SAM" id="Phobius"/>
    </source>
</evidence>
<dbReference type="HOGENOM" id="CLU_525463_0_0_11"/>
<gene>
    <name evidence="5" type="primary">pstS</name>
    <name evidence="5" type="ordered locus">AMED_7365</name>
</gene>
<reference evidence="5 6" key="1">
    <citation type="journal article" date="2010" name="Cell Res.">
        <title>Complete genome sequence of the rifamycin SV-producing Amycolatopsis mediterranei U32 revealed its genetic characteristics in phylogeny and metabolism.</title>
        <authorList>
            <person name="Zhao W."/>
            <person name="Zhong Y."/>
            <person name="Yuan H."/>
            <person name="Wang J."/>
            <person name="Zheng H."/>
            <person name="Wang Y."/>
            <person name="Cen X."/>
            <person name="Xu F."/>
            <person name="Bai J."/>
            <person name="Han X."/>
            <person name="Lu G."/>
            <person name="Zhu Y."/>
            <person name="Shao Z."/>
            <person name="Yan H."/>
            <person name="Li C."/>
            <person name="Peng N."/>
            <person name="Zhang Z."/>
            <person name="Zhang Y."/>
            <person name="Lin W."/>
            <person name="Fan Y."/>
            <person name="Qin Z."/>
            <person name="Hu Y."/>
            <person name="Zhu B."/>
            <person name="Wang S."/>
            <person name="Ding X."/>
            <person name="Zhao G.P."/>
        </authorList>
    </citation>
    <scope>NUCLEOTIDE SEQUENCE [LARGE SCALE GENOMIC DNA]</scope>
    <source>
        <strain evidence="6">U-32</strain>
    </source>
</reference>
<dbReference type="AlphaFoldDB" id="A0A0H3DHF3"/>
<keyword evidence="3" id="KW-0812">Transmembrane</keyword>
<proteinExistence type="inferred from homology"/>
<comment type="similarity">
    <text evidence="1">Belongs to the PstS family.</text>
</comment>
<dbReference type="PATRIC" id="fig|749927.5.peg.7659"/>
<evidence type="ECO:0000256" key="1">
    <source>
        <dbReference type="ARBA" id="ARBA00008725"/>
    </source>
</evidence>
<dbReference type="SUPFAM" id="SSF53850">
    <property type="entry name" value="Periplasmic binding protein-like II"/>
    <property type="match status" value="1"/>
</dbReference>
<feature type="region of interest" description="Disordered" evidence="2">
    <location>
        <begin position="409"/>
        <end position="433"/>
    </location>
</feature>
<dbReference type="Proteomes" id="UP000000328">
    <property type="component" value="Chromosome"/>
</dbReference>
<dbReference type="InterPro" id="IPR024370">
    <property type="entry name" value="PBP_domain"/>
</dbReference>
<feature type="transmembrane region" description="Helical" evidence="3">
    <location>
        <begin position="471"/>
        <end position="493"/>
    </location>
</feature>
<sequence>MLVFVLLLTPVFDASAETRLTGSGSSYVGPAMNDWQNGANSRGIPVNYSSYSSPAGVNQYGDRTVDFGATEAEVTSLQAAGGGGFSAQNRGYQYVPDVAGAVAVMYNVTDAGGSTVDYLHLDRQTIGRIFSRDITRWSDPAITATNGGKPLPDQPITLLGRTGQSGTTALFYDFIAKSAPAAYNAFVQRNAANGMGNLPDGVRPIQLPTQGPDATWYRLFSDSEQIATAISSKSVPFSIGYDEFAYALRYKAPTAWVQNGAGQYTKPYAENIAAALKHAHLRPDLSQDLDEVYTSATEPGAYPISAYSYVMIPCTNGRDTCRGGYGDQGKTDSVTAFLEYVACDGQVNMSRIGYSPLPPNLAQEMMNASARLTGNPAKQLNAGNCTNPTFQGNLGAGASSPQDPFVTAGIIDGPGKKSAAPSKSGTASAAPSATLGTSTMTAAADDLANGGSKNWREADPAAYDRGGLGGFGGWAVLVLFAVIVTPLAVRGVIRYIKGSS</sequence>
<evidence type="ECO:0000259" key="4">
    <source>
        <dbReference type="Pfam" id="PF12849"/>
    </source>
</evidence>
<dbReference type="EMBL" id="CP002000">
    <property type="protein sequence ID" value="ADJ49079.1"/>
    <property type="molecule type" value="Genomic_DNA"/>
</dbReference>
<dbReference type="KEGG" id="amd:AMED_7365"/>
<keyword evidence="3" id="KW-0472">Membrane</keyword>
<dbReference type="PANTHER" id="PTHR42996">
    <property type="entry name" value="PHOSPHATE-BINDING PROTEIN PSTS"/>
    <property type="match status" value="1"/>
</dbReference>
<dbReference type="InterPro" id="IPR050962">
    <property type="entry name" value="Phosphate-bind_PstS"/>
</dbReference>
<accession>A0A0H3DHF3</accession>
<dbReference type="OrthoDB" id="9801510at2"/>
<dbReference type="Gene3D" id="3.40.190.10">
    <property type="entry name" value="Periplasmic binding protein-like II"/>
    <property type="match status" value="2"/>
</dbReference>
<evidence type="ECO:0000313" key="5">
    <source>
        <dbReference type="EMBL" id="ADJ49079.1"/>
    </source>
</evidence>
<organism evidence="5 6">
    <name type="scientific">Amycolatopsis mediterranei (strain U-32)</name>
    <dbReference type="NCBI Taxonomy" id="749927"/>
    <lineage>
        <taxon>Bacteria</taxon>
        <taxon>Bacillati</taxon>
        <taxon>Actinomycetota</taxon>
        <taxon>Actinomycetes</taxon>
        <taxon>Pseudonocardiales</taxon>
        <taxon>Pseudonocardiaceae</taxon>
        <taxon>Amycolatopsis</taxon>
    </lineage>
</organism>
<dbReference type="eggNOG" id="COG0226">
    <property type="taxonomic scope" value="Bacteria"/>
</dbReference>
<evidence type="ECO:0000256" key="2">
    <source>
        <dbReference type="SAM" id="MobiDB-lite"/>
    </source>
</evidence>
<name>A0A0H3DHF3_AMYMU</name>
<evidence type="ECO:0000313" key="6">
    <source>
        <dbReference type="Proteomes" id="UP000000328"/>
    </source>
</evidence>
<feature type="domain" description="PBP" evidence="4">
    <location>
        <begin position="14"/>
        <end position="344"/>
    </location>
</feature>
<dbReference type="Pfam" id="PF12849">
    <property type="entry name" value="PBP_like_2"/>
    <property type="match status" value="1"/>
</dbReference>
<keyword evidence="3" id="KW-1133">Transmembrane helix</keyword>
<protein>
    <submittedName>
        <fullName evidence="5">Periplasmic substrate-binding component of ABC-type phosphate transport system</fullName>
    </submittedName>
</protein>
<dbReference type="PANTHER" id="PTHR42996:SF1">
    <property type="entry name" value="PHOSPHATE-BINDING PROTEIN PSTS"/>
    <property type="match status" value="1"/>
</dbReference>
<feature type="compositionally biased region" description="Polar residues" evidence="2">
    <location>
        <begin position="421"/>
        <end position="433"/>
    </location>
</feature>